<sequence length="342" mass="34902">MKAIVHHGSGPADVLQLTDRPVPEPGPGEVRLRVVVSGVNPTDWKSRSGGYGAVDDSEAVPNQDGAGVVDAIGDGVDGLTAGDRAWATLAAYQRPTSGTAQEFTVVPVERVFQLPDNAGFDLGAGVGIPAITAHRALTIAEDGPARLRPGALGGRTVLVAGGAGAVGNAAIQLARWAGATVVTTVSSSAKAVLSRAAGADHVVDYTTQDVAAAVREVAPEGIDIVVEVAIGANAEADLAVLKPLGTIAVYANNGDRPFAPEVRRFMGLNARLQFVLLYTLGWDRLRAAGDDVNAAVAAGAFRVGEEAGLPLHRFALEDAAAAHRAVETATVGKVLIDVTPAT</sequence>
<dbReference type="GO" id="GO:0016491">
    <property type="term" value="F:oxidoreductase activity"/>
    <property type="evidence" value="ECO:0007669"/>
    <property type="project" value="InterPro"/>
</dbReference>
<dbReference type="Gene3D" id="3.90.180.10">
    <property type="entry name" value="Medium-chain alcohol dehydrogenases, catalytic domain"/>
    <property type="match status" value="1"/>
</dbReference>
<dbReference type="InterPro" id="IPR020843">
    <property type="entry name" value="ER"/>
</dbReference>
<dbReference type="InParanoid" id="A0A4R5DHW4"/>
<gene>
    <name evidence="3" type="ORF">E1269_09410</name>
</gene>
<dbReference type="OrthoDB" id="7355832at2"/>
<comment type="caution">
    <text evidence="3">The sequence shown here is derived from an EMBL/GenBank/DDBJ whole genome shotgun (WGS) entry which is preliminary data.</text>
</comment>
<dbReference type="InterPro" id="IPR011032">
    <property type="entry name" value="GroES-like_sf"/>
</dbReference>
<proteinExistence type="predicted"/>
<feature type="domain" description="Enoyl reductase (ER)" evidence="2">
    <location>
        <begin position="10"/>
        <end position="336"/>
    </location>
</feature>
<keyword evidence="1" id="KW-0521">NADP</keyword>
<accession>A0A4R5DHW4</accession>
<dbReference type="SUPFAM" id="SSF51735">
    <property type="entry name" value="NAD(P)-binding Rossmann-fold domains"/>
    <property type="match status" value="1"/>
</dbReference>
<dbReference type="SMART" id="SM00829">
    <property type="entry name" value="PKS_ER"/>
    <property type="match status" value="1"/>
</dbReference>
<dbReference type="SUPFAM" id="SSF50129">
    <property type="entry name" value="GroES-like"/>
    <property type="match status" value="1"/>
</dbReference>
<dbReference type="PANTHER" id="PTHR44154">
    <property type="entry name" value="QUINONE OXIDOREDUCTASE"/>
    <property type="match status" value="1"/>
</dbReference>
<protein>
    <submittedName>
        <fullName evidence="3">NADPH:quinone reductase</fullName>
    </submittedName>
</protein>
<dbReference type="Pfam" id="PF08240">
    <property type="entry name" value="ADH_N"/>
    <property type="match status" value="1"/>
</dbReference>
<dbReference type="Pfam" id="PF00107">
    <property type="entry name" value="ADH_zinc_N"/>
    <property type="match status" value="1"/>
</dbReference>
<dbReference type="EMBL" id="SMKZ01000010">
    <property type="protein sequence ID" value="TDE11474.1"/>
    <property type="molecule type" value="Genomic_DNA"/>
</dbReference>
<reference evidence="3 4" key="1">
    <citation type="submission" date="2019-03" db="EMBL/GenBank/DDBJ databases">
        <title>Draft genome sequences of novel Actinobacteria.</title>
        <authorList>
            <person name="Sahin N."/>
            <person name="Ay H."/>
            <person name="Saygin H."/>
        </authorList>
    </citation>
    <scope>NUCLEOTIDE SEQUENCE [LARGE SCALE GENOMIC DNA]</scope>
    <source>
        <strain evidence="3 4">5K138</strain>
    </source>
</reference>
<keyword evidence="4" id="KW-1185">Reference proteome</keyword>
<dbReference type="RefSeq" id="WP_131893714.1">
    <property type="nucleotide sequence ID" value="NZ_SMKZ01000010.1"/>
</dbReference>
<dbReference type="InterPro" id="IPR036291">
    <property type="entry name" value="NAD(P)-bd_dom_sf"/>
</dbReference>
<evidence type="ECO:0000256" key="1">
    <source>
        <dbReference type="ARBA" id="ARBA00022857"/>
    </source>
</evidence>
<dbReference type="Gene3D" id="3.40.50.720">
    <property type="entry name" value="NAD(P)-binding Rossmann-like Domain"/>
    <property type="match status" value="1"/>
</dbReference>
<dbReference type="AlphaFoldDB" id="A0A4R5DHW4"/>
<evidence type="ECO:0000259" key="2">
    <source>
        <dbReference type="SMART" id="SM00829"/>
    </source>
</evidence>
<dbReference type="InterPro" id="IPR013149">
    <property type="entry name" value="ADH-like_C"/>
</dbReference>
<dbReference type="CDD" id="cd08253">
    <property type="entry name" value="zeta_crystallin"/>
    <property type="match status" value="1"/>
</dbReference>
<dbReference type="PANTHER" id="PTHR44154:SF1">
    <property type="entry name" value="QUINONE OXIDOREDUCTASE"/>
    <property type="match status" value="1"/>
</dbReference>
<dbReference type="InterPro" id="IPR013154">
    <property type="entry name" value="ADH-like_N"/>
</dbReference>
<dbReference type="Proteomes" id="UP000294739">
    <property type="component" value="Unassembled WGS sequence"/>
</dbReference>
<organism evidence="3 4">
    <name type="scientific">Jiangella asiatica</name>
    <dbReference type="NCBI Taxonomy" id="2530372"/>
    <lineage>
        <taxon>Bacteria</taxon>
        <taxon>Bacillati</taxon>
        <taxon>Actinomycetota</taxon>
        <taxon>Actinomycetes</taxon>
        <taxon>Jiangellales</taxon>
        <taxon>Jiangellaceae</taxon>
        <taxon>Jiangella</taxon>
    </lineage>
</organism>
<evidence type="ECO:0000313" key="4">
    <source>
        <dbReference type="Proteomes" id="UP000294739"/>
    </source>
</evidence>
<dbReference type="InterPro" id="IPR051603">
    <property type="entry name" value="Zinc-ADH_QOR/CCCR"/>
</dbReference>
<name>A0A4R5DHW4_9ACTN</name>
<evidence type="ECO:0000313" key="3">
    <source>
        <dbReference type="EMBL" id="TDE11474.1"/>
    </source>
</evidence>